<gene>
    <name evidence="2" type="ORF">CLOSYM_01705</name>
</gene>
<keyword evidence="1" id="KW-1133">Transmembrane helix</keyword>
<keyword evidence="1" id="KW-0472">Membrane</keyword>
<evidence type="ECO:0000256" key="1">
    <source>
        <dbReference type="SAM" id="Phobius"/>
    </source>
</evidence>
<accession>A0ABC9TZM9</accession>
<proteinExistence type="predicted"/>
<name>A0ABC9TZM9_CLOSY</name>
<dbReference type="AlphaFoldDB" id="A0ABC9TZM9"/>
<reference evidence="2 3" key="1">
    <citation type="submission" date="2013-07" db="EMBL/GenBank/DDBJ databases">
        <authorList>
            <person name="Weinstock G."/>
            <person name="Sodergren E."/>
            <person name="Wylie T."/>
            <person name="Fulton L."/>
            <person name="Fulton R."/>
            <person name="Fronick C."/>
            <person name="O'Laughlin M."/>
            <person name="Godfrey J."/>
            <person name="Miner T."/>
            <person name="Herter B."/>
            <person name="Appelbaum E."/>
            <person name="Cordes M."/>
            <person name="Lek S."/>
            <person name="Wollam A."/>
            <person name="Pepin K.H."/>
            <person name="Palsikar V.B."/>
            <person name="Mitreva M."/>
            <person name="Wilson R.K."/>
        </authorList>
    </citation>
    <scope>NUCLEOTIDE SEQUENCE [LARGE SCALE GENOMIC DNA]</scope>
    <source>
        <strain evidence="2 3">ATCC 14940</strain>
    </source>
</reference>
<sequence>MAGVLLIIRCRSIIFKPLFLHIFHLLFQFGRQFHSGPFRNFQHDMDPF</sequence>
<evidence type="ECO:0000313" key="3">
    <source>
        <dbReference type="Proteomes" id="UP000016491"/>
    </source>
</evidence>
<keyword evidence="1" id="KW-0812">Transmembrane</keyword>
<comment type="caution">
    <text evidence="2">The sequence shown here is derived from an EMBL/GenBank/DDBJ whole genome shotgun (WGS) entry which is preliminary data.</text>
</comment>
<feature type="transmembrane region" description="Helical" evidence="1">
    <location>
        <begin position="6"/>
        <end position="27"/>
    </location>
</feature>
<organism evidence="2 3">
    <name type="scientific">[Clostridium] symbiosum ATCC 14940</name>
    <dbReference type="NCBI Taxonomy" id="411472"/>
    <lineage>
        <taxon>Bacteria</taxon>
        <taxon>Bacillati</taxon>
        <taxon>Bacillota</taxon>
        <taxon>Clostridia</taxon>
        <taxon>Lachnospirales</taxon>
        <taxon>Lachnospiraceae</taxon>
        <taxon>Otoolea</taxon>
    </lineage>
</organism>
<dbReference type="Proteomes" id="UP000016491">
    <property type="component" value="Unassembled WGS sequence"/>
</dbReference>
<protein>
    <submittedName>
        <fullName evidence="2">Uncharacterized protein</fullName>
    </submittedName>
</protein>
<evidence type="ECO:0000313" key="2">
    <source>
        <dbReference type="EMBL" id="ERI78069.1"/>
    </source>
</evidence>
<dbReference type="EMBL" id="AWSU01000134">
    <property type="protein sequence ID" value="ERI78069.1"/>
    <property type="molecule type" value="Genomic_DNA"/>
</dbReference>